<sequence length="198" mass="23659">MLPKWIKKYSVNNAKIDDQHKKLFQLAAKVEAISEKSVSRNDIKDLLSEFFNYMKDHFSDEEKYMQLIDYPDLEEHRKIHKVIIQDMIKAIKNIKSTNDLKEKLYTITKQWLLEHILCEDMKVKQWRNSLLATDNNKDVDFKVEDKENKLPQFYLYTCGCLGKFHDVPCNIHQEIISQGHNFTCKICKQSIKFYKEYS</sequence>
<evidence type="ECO:0000313" key="1">
    <source>
        <dbReference type="EMBL" id="MBZ7974338.1"/>
    </source>
</evidence>
<dbReference type="Proteomes" id="UP001319828">
    <property type="component" value="Unassembled WGS sequence"/>
</dbReference>
<dbReference type="EMBL" id="JACHUQ010000004">
    <property type="protein sequence ID" value="MBZ7974338.1"/>
    <property type="molecule type" value="Genomic_DNA"/>
</dbReference>
<keyword evidence="2" id="KW-1185">Reference proteome</keyword>
<comment type="caution">
    <text evidence="1">The sequence shown here is derived from an EMBL/GenBank/DDBJ whole genome shotgun (WGS) entry which is preliminary data.</text>
</comment>
<reference evidence="1" key="1">
    <citation type="submission" date="2020-07" db="EMBL/GenBank/DDBJ databases">
        <title>Campylobacter molothri sp. nov. isolated from wild birds.</title>
        <authorList>
            <person name="Miller W.G."/>
            <person name="Chapman M.H."/>
            <person name="Yee E."/>
            <person name="Lopes B.S."/>
            <person name="Forbes K.J."/>
        </authorList>
    </citation>
    <scope>NUCLEOTIDE SEQUENCE</scope>
    <source>
        <strain evidence="1">RM9754</strain>
    </source>
</reference>
<evidence type="ECO:0000313" key="2">
    <source>
        <dbReference type="Proteomes" id="UP001319828"/>
    </source>
</evidence>
<proteinExistence type="predicted"/>
<accession>A0ACC5W1P4</accession>
<gene>
    <name evidence="1" type="ORF">H2252_02960</name>
</gene>
<name>A0ACC5W1P4_9BACT</name>
<protein>
    <submittedName>
        <fullName evidence="1">Bacteriohemerythrin</fullName>
    </submittedName>
</protein>
<organism evidence="1 2">
    <name type="scientific">Campylobacter molothri</name>
    <dbReference type="NCBI Taxonomy" id="1032242"/>
    <lineage>
        <taxon>Bacteria</taxon>
        <taxon>Pseudomonadati</taxon>
        <taxon>Campylobacterota</taxon>
        <taxon>Epsilonproteobacteria</taxon>
        <taxon>Campylobacterales</taxon>
        <taxon>Campylobacteraceae</taxon>
        <taxon>Campylobacter</taxon>
    </lineage>
</organism>